<dbReference type="GO" id="GO:0006351">
    <property type="term" value="P:DNA-templated transcription"/>
    <property type="evidence" value="ECO:0007669"/>
    <property type="project" value="InterPro"/>
</dbReference>
<feature type="domain" description="Zn(2)-C6 fungal-type" evidence="5">
    <location>
        <begin position="23"/>
        <end position="52"/>
    </location>
</feature>
<keyword evidence="3" id="KW-0539">Nucleus</keyword>
<comment type="subcellular location">
    <subcellularLocation>
        <location evidence="1">Nucleus</location>
    </subcellularLocation>
</comment>
<keyword evidence="2" id="KW-0479">Metal-binding</keyword>
<feature type="region of interest" description="Disordered" evidence="4">
    <location>
        <begin position="105"/>
        <end position="156"/>
    </location>
</feature>
<evidence type="ECO:0000313" key="7">
    <source>
        <dbReference type="Proteomes" id="UP000800200"/>
    </source>
</evidence>
<dbReference type="PROSITE" id="PS50048">
    <property type="entry name" value="ZN2_CY6_FUNGAL_2"/>
    <property type="match status" value="1"/>
</dbReference>
<evidence type="ECO:0000313" key="6">
    <source>
        <dbReference type="EMBL" id="KAF2186296.1"/>
    </source>
</evidence>
<dbReference type="GO" id="GO:0003677">
    <property type="term" value="F:DNA binding"/>
    <property type="evidence" value="ECO:0007669"/>
    <property type="project" value="InterPro"/>
</dbReference>
<evidence type="ECO:0000256" key="3">
    <source>
        <dbReference type="ARBA" id="ARBA00023242"/>
    </source>
</evidence>
<dbReference type="OrthoDB" id="435881at2759"/>
<dbReference type="Pfam" id="PF00172">
    <property type="entry name" value="Zn_clus"/>
    <property type="match status" value="1"/>
</dbReference>
<organism evidence="6 7">
    <name type="scientific">Zopfia rhizophila CBS 207.26</name>
    <dbReference type="NCBI Taxonomy" id="1314779"/>
    <lineage>
        <taxon>Eukaryota</taxon>
        <taxon>Fungi</taxon>
        <taxon>Dikarya</taxon>
        <taxon>Ascomycota</taxon>
        <taxon>Pezizomycotina</taxon>
        <taxon>Dothideomycetes</taxon>
        <taxon>Dothideomycetes incertae sedis</taxon>
        <taxon>Zopfiaceae</taxon>
        <taxon>Zopfia</taxon>
    </lineage>
</organism>
<evidence type="ECO:0000256" key="2">
    <source>
        <dbReference type="ARBA" id="ARBA00022723"/>
    </source>
</evidence>
<dbReference type="SMART" id="SM00066">
    <property type="entry name" value="GAL4"/>
    <property type="match status" value="1"/>
</dbReference>
<dbReference type="PANTHER" id="PTHR31001">
    <property type="entry name" value="UNCHARACTERIZED TRANSCRIPTIONAL REGULATORY PROTEIN"/>
    <property type="match status" value="1"/>
</dbReference>
<dbReference type="SUPFAM" id="SSF57701">
    <property type="entry name" value="Zn2/Cys6 DNA-binding domain"/>
    <property type="match status" value="1"/>
</dbReference>
<dbReference type="InterPro" id="IPR036864">
    <property type="entry name" value="Zn2-C6_fun-type_DNA-bd_sf"/>
</dbReference>
<accession>A0A6A6E900</accession>
<reference evidence="6" key="1">
    <citation type="journal article" date="2020" name="Stud. Mycol.">
        <title>101 Dothideomycetes genomes: a test case for predicting lifestyles and emergence of pathogens.</title>
        <authorList>
            <person name="Haridas S."/>
            <person name="Albert R."/>
            <person name="Binder M."/>
            <person name="Bloem J."/>
            <person name="Labutti K."/>
            <person name="Salamov A."/>
            <person name="Andreopoulos B."/>
            <person name="Baker S."/>
            <person name="Barry K."/>
            <person name="Bills G."/>
            <person name="Bluhm B."/>
            <person name="Cannon C."/>
            <person name="Castanera R."/>
            <person name="Culley D."/>
            <person name="Daum C."/>
            <person name="Ezra D."/>
            <person name="Gonzalez J."/>
            <person name="Henrissat B."/>
            <person name="Kuo A."/>
            <person name="Liang C."/>
            <person name="Lipzen A."/>
            <person name="Lutzoni F."/>
            <person name="Magnuson J."/>
            <person name="Mondo S."/>
            <person name="Nolan M."/>
            <person name="Ohm R."/>
            <person name="Pangilinan J."/>
            <person name="Park H.-J."/>
            <person name="Ramirez L."/>
            <person name="Alfaro M."/>
            <person name="Sun H."/>
            <person name="Tritt A."/>
            <person name="Yoshinaga Y."/>
            <person name="Zwiers L.-H."/>
            <person name="Turgeon B."/>
            <person name="Goodwin S."/>
            <person name="Spatafora J."/>
            <person name="Crous P."/>
            <person name="Grigoriev I."/>
        </authorList>
    </citation>
    <scope>NUCLEOTIDE SEQUENCE</scope>
    <source>
        <strain evidence="6">CBS 207.26</strain>
    </source>
</reference>
<dbReference type="Proteomes" id="UP000800200">
    <property type="component" value="Unassembled WGS sequence"/>
</dbReference>
<dbReference type="GO" id="GO:0005634">
    <property type="term" value="C:nucleus"/>
    <property type="evidence" value="ECO:0007669"/>
    <property type="project" value="UniProtKB-SubCell"/>
</dbReference>
<gene>
    <name evidence="6" type="ORF">K469DRAFT_664189</name>
</gene>
<name>A0A6A6E900_9PEZI</name>
<dbReference type="InterPro" id="IPR007219">
    <property type="entry name" value="XnlR_reg_dom"/>
</dbReference>
<keyword evidence="7" id="KW-1185">Reference proteome</keyword>
<dbReference type="InterPro" id="IPR050613">
    <property type="entry name" value="Sec_Metabolite_Reg"/>
</dbReference>
<dbReference type="InterPro" id="IPR001138">
    <property type="entry name" value="Zn2Cys6_DnaBD"/>
</dbReference>
<protein>
    <recommendedName>
        <fullName evidence="5">Zn(2)-C6 fungal-type domain-containing protein</fullName>
    </recommendedName>
</protein>
<sequence>MDVDPTTIETPQPRPYHPRAHRVCLACRRRKVRCDKKQPCQNCTKANLQCVFPLPGSGFGHQAVLDGELVGRLHRLESTIKALVTATGESNVDAAIQSIVNRFQTVNKTQTPPPPTESGSPRVINISSQQASPESTSSCRRDDSSPWTPYGTAPGRLVKDEGRDRYISGLFWSTLHSQFDEAPEIADGSEYGDYSSSSPPPYSEHDYFFDSNFSSEDLSTFHPPQGQRYKSWEFFKTSVLPLARLLHVPSIEPRILEALESLRGIPRPLEAIIFVVYYGAGTSISSEECFEEFLEDQSVLLTRYRICVQKALARANLVRTDDILVLQAFVLFLVLLRRHDPRLSWNLTGLAVRLAQSLGMHRDGASLDLSIFEAEMRRRIWWNICLLDTPASEDHSCSSTILEISSFDASLPRNLDDTDFDLHTPDFPPEREGMTDMSFTLSRCISTDLWRTMIDIRRATCKGKSFASMSTSEKVDWVNEQQAYLEQRFLRDCSSAVPLHWLTATHVRCIMSNLRLFIYHSLTPDANLTEEDRDQIFATAIEGMEHSYRLHTDRRSRNFQWLLSCYQSC</sequence>
<dbReference type="GO" id="GO:0008270">
    <property type="term" value="F:zinc ion binding"/>
    <property type="evidence" value="ECO:0007669"/>
    <property type="project" value="InterPro"/>
</dbReference>
<dbReference type="PROSITE" id="PS00463">
    <property type="entry name" value="ZN2_CY6_FUNGAL_1"/>
    <property type="match status" value="1"/>
</dbReference>
<evidence type="ECO:0000256" key="4">
    <source>
        <dbReference type="SAM" id="MobiDB-lite"/>
    </source>
</evidence>
<dbReference type="PANTHER" id="PTHR31001:SF50">
    <property type="entry name" value="ZN(II)2CYS6 TRANSCRIPTION FACTOR (EUROFUNG)"/>
    <property type="match status" value="1"/>
</dbReference>
<dbReference type="SMART" id="SM00906">
    <property type="entry name" value="Fungal_trans"/>
    <property type="match status" value="1"/>
</dbReference>
<evidence type="ECO:0000259" key="5">
    <source>
        <dbReference type="PROSITE" id="PS50048"/>
    </source>
</evidence>
<dbReference type="EMBL" id="ML994630">
    <property type="protein sequence ID" value="KAF2186296.1"/>
    <property type="molecule type" value="Genomic_DNA"/>
</dbReference>
<dbReference type="GO" id="GO:0000981">
    <property type="term" value="F:DNA-binding transcription factor activity, RNA polymerase II-specific"/>
    <property type="evidence" value="ECO:0007669"/>
    <property type="project" value="InterPro"/>
</dbReference>
<dbReference type="CDD" id="cd12148">
    <property type="entry name" value="fungal_TF_MHR"/>
    <property type="match status" value="1"/>
</dbReference>
<feature type="compositionally biased region" description="Low complexity" evidence="4">
    <location>
        <begin position="127"/>
        <end position="138"/>
    </location>
</feature>
<dbReference type="AlphaFoldDB" id="A0A6A6E900"/>
<evidence type="ECO:0000256" key="1">
    <source>
        <dbReference type="ARBA" id="ARBA00004123"/>
    </source>
</evidence>
<proteinExistence type="predicted"/>
<dbReference type="Gene3D" id="4.10.240.10">
    <property type="entry name" value="Zn(2)-C6 fungal-type DNA-binding domain"/>
    <property type="match status" value="1"/>
</dbReference>
<dbReference type="Pfam" id="PF04082">
    <property type="entry name" value="Fungal_trans"/>
    <property type="match status" value="1"/>
</dbReference>
<dbReference type="CDD" id="cd00067">
    <property type="entry name" value="GAL4"/>
    <property type="match status" value="1"/>
</dbReference>